<dbReference type="GO" id="GO:0004497">
    <property type="term" value="F:monooxygenase activity"/>
    <property type="evidence" value="ECO:0007669"/>
    <property type="project" value="UniProtKB-KW"/>
</dbReference>
<proteinExistence type="predicted"/>
<evidence type="ECO:0000256" key="3">
    <source>
        <dbReference type="ARBA" id="ARBA00022827"/>
    </source>
</evidence>
<keyword evidence="4" id="KW-0560">Oxidoreductase</keyword>
<name>A0AA39R100_9LECA</name>
<keyword evidence="5" id="KW-0503">Monooxygenase</keyword>
<comment type="cofactor">
    <cofactor evidence="1">
        <name>FAD</name>
        <dbReference type="ChEBI" id="CHEBI:57692"/>
    </cofactor>
</comment>
<feature type="domain" description="FAD-binding" evidence="6">
    <location>
        <begin position="333"/>
        <end position="375"/>
    </location>
</feature>
<evidence type="ECO:0000313" key="8">
    <source>
        <dbReference type="Proteomes" id="UP001166286"/>
    </source>
</evidence>
<evidence type="ECO:0000256" key="1">
    <source>
        <dbReference type="ARBA" id="ARBA00001974"/>
    </source>
</evidence>
<dbReference type="GO" id="GO:0071949">
    <property type="term" value="F:FAD binding"/>
    <property type="evidence" value="ECO:0007669"/>
    <property type="project" value="InterPro"/>
</dbReference>
<feature type="domain" description="FAD-binding" evidence="6">
    <location>
        <begin position="23"/>
        <end position="189"/>
    </location>
</feature>
<dbReference type="Gene3D" id="3.50.50.60">
    <property type="entry name" value="FAD/NAD(P)-binding domain"/>
    <property type="match status" value="1"/>
</dbReference>
<dbReference type="AlphaFoldDB" id="A0AA39R100"/>
<organism evidence="7 8">
    <name type="scientific">Cladonia borealis</name>
    <dbReference type="NCBI Taxonomy" id="184061"/>
    <lineage>
        <taxon>Eukaryota</taxon>
        <taxon>Fungi</taxon>
        <taxon>Dikarya</taxon>
        <taxon>Ascomycota</taxon>
        <taxon>Pezizomycotina</taxon>
        <taxon>Lecanoromycetes</taxon>
        <taxon>OSLEUM clade</taxon>
        <taxon>Lecanoromycetidae</taxon>
        <taxon>Lecanorales</taxon>
        <taxon>Lecanorineae</taxon>
        <taxon>Cladoniaceae</taxon>
        <taxon>Cladonia</taxon>
    </lineage>
</organism>
<dbReference type="EMBL" id="JAFEKC020000011">
    <property type="protein sequence ID" value="KAK0512071.1"/>
    <property type="molecule type" value="Genomic_DNA"/>
</dbReference>
<keyword evidence="2" id="KW-0285">Flavoprotein</keyword>
<gene>
    <name evidence="7" type="ORF">JMJ35_005199</name>
</gene>
<protein>
    <recommendedName>
        <fullName evidence="6">FAD-binding domain-containing protein</fullName>
    </recommendedName>
</protein>
<sequence>MGNTLSRTRQAGAAPVKPSGPRILIIGAGITGLILAQALKQHDIPFSVYERDPSVSARGRGWGLTIHWSLDAFVSLLPQHLVDRLPEAYVNPSATEKGENGHFLFFDLRSGETRWKVPPSKRIRVSRERLRALLLEGLDVQWGKTLTAVTPSTSNRVTVHFADSSTATGSLVIGADGSRSKVRSSLLFHNPSLSRNQELPVRLLGVTVVYDSTLALKLKALDPFFFQGGDPETNTFLYFSFLDTPSNNTREDKPDSYECQIILSWPYKVGYMGRKEPLDVPKIGKERVAVMKDIAKGWAEPFQGMVMSIPEDADAKAIVLEDFVPKERLWTNMEGRATLVGDAAHTMTMYRGEGANHGITDIALLLEKILPPLQNSSGPTSSKGSKPKTLQDAIDAYEKEMIQRAGPAVLTSRRACLDAHEYEKITDQSPLISRRVMVTKE</sequence>
<keyword evidence="8" id="KW-1185">Reference proteome</keyword>
<dbReference type="PRINTS" id="PR00420">
    <property type="entry name" value="RNGMNOXGNASE"/>
</dbReference>
<accession>A0AA39R100</accession>
<dbReference type="Proteomes" id="UP001166286">
    <property type="component" value="Unassembled WGS sequence"/>
</dbReference>
<evidence type="ECO:0000256" key="5">
    <source>
        <dbReference type="ARBA" id="ARBA00023033"/>
    </source>
</evidence>
<evidence type="ECO:0000313" key="7">
    <source>
        <dbReference type="EMBL" id="KAK0512071.1"/>
    </source>
</evidence>
<evidence type="ECO:0000256" key="2">
    <source>
        <dbReference type="ARBA" id="ARBA00022630"/>
    </source>
</evidence>
<evidence type="ECO:0000256" key="4">
    <source>
        <dbReference type="ARBA" id="ARBA00023002"/>
    </source>
</evidence>
<dbReference type="SUPFAM" id="SSF51905">
    <property type="entry name" value="FAD/NAD(P)-binding domain"/>
    <property type="match status" value="1"/>
</dbReference>
<dbReference type="InterPro" id="IPR002938">
    <property type="entry name" value="FAD-bd"/>
</dbReference>
<dbReference type="Pfam" id="PF01494">
    <property type="entry name" value="FAD_binding_3"/>
    <property type="match status" value="2"/>
</dbReference>
<keyword evidence="3" id="KW-0274">FAD</keyword>
<evidence type="ECO:0000259" key="6">
    <source>
        <dbReference type="Pfam" id="PF01494"/>
    </source>
</evidence>
<dbReference type="PANTHER" id="PTHR47178">
    <property type="entry name" value="MONOOXYGENASE, FAD-BINDING"/>
    <property type="match status" value="1"/>
</dbReference>
<comment type="caution">
    <text evidence="7">The sequence shown here is derived from an EMBL/GenBank/DDBJ whole genome shotgun (WGS) entry which is preliminary data.</text>
</comment>
<dbReference type="PANTHER" id="PTHR47178:SF1">
    <property type="entry name" value="FAD-BINDING DOMAIN-CONTAINING PROTEIN-RELATED"/>
    <property type="match status" value="1"/>
</dbReference>
<dbReference type="InterPro" id="IPR036188">
    <property type="entry name" value="FAD/NAD-bd_sf"/>
</dbReference>
<reference evidence="7" key="1">
    <citation type="submission" date="2023-03" db="EMBL/GenBank/DDBJ databases">
        <title>Complete genome of Cladonia borealis.</title>
        <authorList>
            <person name="Park H."/>
        </authorList>
    </citation>
    <scope>NUCLEOTIDE SEQUENCE</scope>
    <source>
        <strain evidence="7">ANT050790</strain>
    </source>
</reference>